<evidence type="ECO:0000313" key="4">
    <source>
        <dbReference type="EMBL" id="STX27844.1"/>
    </source>
</evidence>
<feature type="domain" description="NAD-dependent epimerase/dehydratase" evidence="2">
    <location>
        <begin position="3"/>
        <end position="229"/>
    </location>
</feature>
<organism evidence="4 5">
    <name type="scientific">Legionella beliardensis</name>
    <dbReference type="NCBI Taxonomy" id="91822"/>
    <lineage>
        <taxon>Bacteria</taxon>
        <taxon>Pseudomonadati</taxon>
        <taxon>Pseudomonadota</taxon>
        <taxon>Gammaproteobacteria</taxon>
        <taxon>Legionellales</taxon>
        <taxon>Legionellaceae</taxon>
        <taxon>Legionella</taxon>
    </lineage>
</organism>
<dbReference type="Proteomes" id="UP000254968">
    <property type="component" value="Unassembled WGS sequence"/>
</dbReference>
<evidence type="ECO:0000259" key="2">
    <source>
        <dbReference type="Pfam" id="PF01370"/>
    </source>
</evidence>
<keyword evidence="5" id="KW-1185">Reference proteome</keyword>
<dbReference type="OrthoDB" id="9801773at2"/>
<dbReference type="SUPFAM" id="SSF51735">
    <property type="entry name" value="NAD(P)-binding Rossmann-fold domains"/>
    <property type="match status" value="1"/>
</dbReference>
<dbReference type="Gene3D" id="3.40.50.720">
    <property type="entry name" value="NAD(P)-binding Rossmann-like Domain"/>
    <property type="match status" value="1"/>
</dbReference>
<evidence type="ECO:0000256" key="1">
    <source>
        <dbReference type="ARBA" id="ARBA00009353"/>
    </source>
</evidence>
<name>A0A378I5U6_9GAMM</name>
<evidence type="ECO:0000259" key="3">
    <source>
        <dbReference type="Pfam" id="PF08338"/>
    </source>
</evidence>
<proteinExistence type="inferred from homology"/>
<sequence>MNILIAGASGFIGRHLVTALHAKYNITVLGRDKFKLKQAFPKTLTYLTWDELSQTSAQQYDIIINLCGHNIAASRWTNQVKQKIISSRVRTTTALIDWILATNAKPRLFVANAVGIYGTQNNDDATAFDEDSFIDMKHPRDFLSEVGIAWQQALQAAITHELKPVIMRFGVVLQKGEGILKKLDLSFKLGLGGIIGSGQQVISWVHIDDVIAAFLFLIEHPTLQGAFNITSPNPVKQKEFAKALAKSMHRPLLLTMPAFMIKALFGEMGEYLLLRGQRVLPKRLLAAGFNFSHPYIDEALQAD</sequence>
<comment type="similarity">
    <text evidence="1">Belongs to the NAD(P)-dependent epimerase/dehydratase family. SDR39U1 subfamily.</text>
</comment>
<dbReference type="EMBL" id="UGNV01000001">
    <property type="protein sequence ID" value="STX27844.1"/>
    <property type="molecule type" value="Genomic_DNA"/>
</dbReference>
<dbReference type="PANTHER" id="PTHR11092:SF0">
    <property type="entry name" value="EPIMERASE FAMILY PROTEIN SDR39U1"/>
    <property type="match status" value="1"/>
</dbReference>
<dbReference type="InterPro" id="IPR036291">
    <property type="entry name" value="NAD(P)-bd_dom_sf"/>
</dbReference>
<evidence type="ECO:0000313" key="5">
    <source>
        <dbReference type="Proteomes" id="UP000254968"/>
    </source>
</evidence>
<dbReference type="AlphaFoldDB" id="A0A378I5U6"/>
<dbReference type="PANTHER" id="PTHR11092">
    <property type="entry name" value="SUGAR NUCLEOTIDE EPIMERASE RELATED"/>
    <property type="match status" value="1"/>
</dbReference>
<dbReference type="InterPro" id="IPR013549">
    <property type="entry name" value="DUF1731"/>
</dbReference>
<dbReference type="InterPro" id="IPR010099">
    <property type="entry name" value="SDR39U1"/>
</dbReference>
<gene>
    <name evidence="4" type="ORF">NCTC13315_00365</name>
</gene>
<dbReference type="InterPro" id="IPR001509">
    <property type="entry name" value="Epimerase_deHydtase"/>
</dbReference>
<dbReference type="NCBIfam" id="TIGR01777">
    <property type="entry name" value="yfcH"/>
    <property type="match status" value="1"/>
</dbReference>
<feature type="domain" description="DUF1731" evidence="3">
    <location>
        <begin position="256"/>
        <end position="301"/>
    </location>
</feature>
<protein>
    <submittedName>
        <fullName evidence="4">Nucleoside-diphosphate sugar epimerase</fullName>
    </submittedName>
</protein>
<dbReference type="Pfam" id="PF01370">
    <property type="entry name" value="Epimerase"/>
    <property type="match status" value="1"/>
</dbReference>
<reference evidence="4 5" key="1">
    <citation type="submission" date="2018-06" db="EMBL/GenBank/DDBJ databases">
        <authorList>
            <consortium name="Pathogen Informatics"/>
            <person name="Doyle S."/>
        </authorList>
    </citation>
    <scope>NUCLEOTIDE SEQUENCE [LARGE SCALE GENOMIC DNA]</scope>
    <source>
        <strain evidence="4 5">NCTC13315</strain>
    </source>
</reference>
<accession>A0A378I5U6</accession>
<dbReference type="RefSeq" id="WP_115301634.1">
    <property type="nucleotide sequence ID" value="NZ_CAAAHO010000006.1"/>
</dbReference>
<dbReference type="Pfam" id="PF08338">
    <property type="entry name" value="DUF1731"/>
    <property type="match status" value="1"/>
</dbReference>